<reference evidence="1" key="1">
    <citation type="submission" date="2019-05" db="EMBL/GenBank/DDBJ databases">
        <title>Annotation for the trematode Paragonimus heterotremus.</title>
        <authorList>
            <person name="Choi Y.-J."/>
        </authorList>
    </citation>
    <scope>NUCLEOTIDE SEQUENCE</scope>
    <source>
        <strain evidence="1">LC</strain>
    </source>
</reference>
<evidence type="ECO:0000313" key="1">
    <source>
        <dbReference type="EMBL" id="KAF5403104.1"/>
    </source>
</evidence>
<sequence length="96" mass="11038">MGVHQLLHAIENTPGCLLELLDLEGLYVNDKLVQMAQRISKRHPFAIINANCIKWESRSRKEGRSVHYTTSLTMLCVFTCRKTTDSRGISMIFLTW</sequence>
<organism evidence="1 2">
    <name type="scientific">Paragonimus heterotremus</name>
    <dbReference type="NCBI Taxonomy" id="100268"/>
    <lineage>
        <taxon>Eukaryota</taxon>
        <taxon>Metazoa</taxon>
        <taxon>Spiralia</taxon>
        <taxon>Lophotrochozoa</taxon>
        <taxon>Platyhelminthes</taxon>
        <taxon>Trematoda</taxon>
        <taxon>Digenea</taxon>
        <taxon>Plagiorchiida</taxon>
        <taxon>Troglotremata</taxon>
        <taxon>Troglotrematidae</taxon>
        <taxon>Paragonimus</taxon>
    </lineage>
</organism>
<protein>
    <submittedName>
        <fullName evidence="1">Uncharacterized protein</fullName>
    </submittedName>
</protein>
<dbReference type="Proteomes" id="UP000748531">
    <property type="component" value="Unassembled WGS sequence"/>
</dbReference>
<evidence type="ECO:0000313" key="2">
    <source>
        <dbReference type="Proteomes" id="UP000748531"/>
    </source>
</evidence>
<comment type="caution">
    <text evidence="1">The sequence shown here is derived from an EMBL/GenBank/DDBJ whole genome shotgun (WGS) entry which is preliminary data.</text>
</comment>
<gene>
    <name evidence="1" type="ORF">PHET_03667</name>
</gene>
<proteinExistence type="predicted"/>
<keyword evidence="2" id="KW-1185">Reference proteome</keyword>
<name>A0A8J4WJT7_9TREM</name>
<accession>A0A8J4WJT7</accession>
<dbReference type="EMBL" id="LUCH01001421">
    <property type="protein sequence ID" value="KAF5403104.1"/>
    <property type="molecule type" value="Genomic_DNA"/>
</dbReference>
<dbReference type="AlphaFoldDB" id="A0A8J4WJT7"/>